<accession>A0A9C7CA15</accession>
<dbReference type="Proteomes" id="UP001211097">
    <property type="component" value="Chromosome"/>
</dbReference>
<keyword evidence="1" id="KW-0812">Transmembrane</keyword>
<dbReference type="OrthoDB" id="9131370at2"/>
<feature type="transmembrane region" description="Helical" evidence="1">
    <location>
        <begin position="102"/>
        <end position="122"/>
    </location>
</feature>
<evidence type="ECO:0008006" key="5">
    <source>
        <dbReference type="Google" id="ProtNLM"/>
    </source>
</evidence>
<dbReference type="Proteomes" id="UP001211204">
    <property type="component" value="Chromosome"/>
</dbReference>
<dbReference type="RefSeq" id="WP_068321162.1">
    <property type="nucleotide sequence ID" value="NZ_AP026973.1"/>
</dbReference>
<evidence type="ECO:0000256" key="1">
    <source>
        <dbReference type="SAM" id="Phobius"/>
    </source>
</evidence>
<keyword evidence="1" id="KW-1133">Transmembrane helix</keyword>
<evidence type="ECO:0000313" key="4">
    <source>
        <dbReference type="Proteomes" id="UP001211204"/>
    </source>
</evidence>
<name>A0A9C7CA15_9BURK</name>
<feature type="transmembrane region" description="Helical" evidence="1">
    <location>
        <begin position="68"/>
        <end position="90"/>
    </location>
</feature>
<protein>
    <recommendedName>
        <fullName evidence="5">Ion channel</fullName>
    </recommendedName>
</protein>
<gene>
    <name evidence="2" type="ORF">PKF023_07440</name>
    <name evidence="3" type="ORF">PKF032_06830</name>
</gene>
<keyword evidence="4" id="KW-1185">Reference proteome</keyword>
<dbReference type="AlphaFoldDB" id="A0A9C7CA15"/>
<dbReference type="EMBL" id="AP026974">
    <property type="protein sequence ID" value="BDT78795.1"/>
    <property type="molecule type" value="Genomic_DNA"/>
</dbReference>
<keyword evidence="1" id="KW-0472">Membrane</keyword>
<evidence type="ECO:0000313" key="2">
    <source>
        <dbReference type="EMBL" id="BDT76941.1"/>
    </source>
</evidence>
<evidence type="ECO:0000313" key="3">
    <source>
        <dbReference type="EMBL" id="BDT78795.1"/>
    </source>
</evidence>
<proteinExistence type="predicted"/>
<dbReference type="EMBL" id="AP026973">
    <property type="protein sequence ID" value="BDT76941.1"/>
    <property type="molecule type" value="Genomic_DNA"/>
</dbReference>
<sequence length="171" mass="19303">MSISTEIITQSTLGGIPLLPLIRDTFYGVFGLLLILLFHGSAINYIMLRFERLTNGNLKFKQYNRVFFHFYASFFFIALIHISEIIIWSLYVMALGIMNDGIQTLLFVGSCYTTVGFVEDILPAGWKSLAFFISFSGLFSVAWTTSTMIGMTNSYKAAWNLKHHQKDPGAS</sequence>
<feature type="transmembrane region" description="Helical" evidence="1">
    <location>
        <begin position="129"/>
        <end position="151"/>
    </location>
</feature>
<reference evidence="2 4" key="1">
    <citation type="submission" date="2022-11" db="EMBL/GenBank/DDBJ databases">
        <title>Complete Genome Sequences of three Polynucleobacter sp. Subcluster PnecC Strains KF022, KF023, and KF032 Isolated from a Shallow Eutrophic Lake in Japan.</title>
        <authorList>
            <person name="Ogata Y."/>
            <person name="Watanabe K."/>
            <person name="Takemine S."/>
            <person name="Shindo C."/>
            <person name="Kurokawa R."/>
            <person name="Suda W."/>
        </authorList>
    </citation>
    <scope>NUCLEOTIDE SEQUENCE</scope>
    <source>
        <strain evidence="2">KF023</strain>
        <strain evidence="3 4">KF032</strain>
    </source>
</reference>
<feature type="transmembrane region" description="Helical" evidence="1">
    <location>
        <begin position="26"/>
        <end position="47"/>
    </location>
</feature>
<organism evidence="2">
    <name type="scientific">Polynucleobacter yangtzensis</name>
    <dbReference type="NCBI Taxonomy" id="1743159"/>
    <lineage>
        <taxon>Bacteria</taxon>
        <taxon>Pseudomonadati</taxon>
        <taxon>Pseudomonadota</taxon>
        <taxon>Betaproteobacteria</taxon>
        <taxon>Burkholderiales</taxon>
        <taxon>Burkholderiaceae</taxon>
        <taxon>Polynucleobacter</taxon>
    </lineage>
</organism>
<dbReference type="KEGG" id="pyt:PKF023_07440"/>